<organism evidence="5 6">
    <name type="scientific">Capsicum annuum</name>
    <name type="common">Capsicum pepper</name>
    <dbReference type="NCBI Taxonomy" id="4072"/>
    <lineage>
        <taxon>Eukaryota</taxon>
        <taxon>Viridiplantae</taxon>
        <taxon>Streptophyta</taxon>
        <taxon>Embryophyta</taxon>
        <taxon>Tracheophyta</taxon>
        <taxon>Spermatophyta</taxon>
        <taxon>Magnoliopsida</taxon>
        <taxon>eudicotyledons</taxon>
        <taxon>Gunneridae</taxon>
        <taxon>Pentapetalae</taxon>
        <taxon>asterids</taxon>
        <taxon>lamiids</taxon>
        <taxon>Solanales</taxon>
        <taxon>Solanaceae</taxon>
        <taxon>Solanoideae</taxon>
        <taxon>Capsiceae</taxon>
        <taxon>Capsicum</taxon>
    </lineage>
</organism>
<feature type="domain" description="Ubiquitin-like protease family profile" evidence="4">
    <location>
        <begin position="188"/>
        <end position="223"/>
    </location>
</feature>
<dbReference type="PANTHER" id="PTHR31470">
    <property type="entry name" value="CYSTEINE PROTEINASES SUPERFAMILY PROTEIN-RELATED-RELATED"/>
    <property type="match status" value="1"/>
</dbReference>
<evidence type="ECO:0000256" key="3">
    <source>
        <dbReference type="ARBA" id="ARBA00022801"/>
    </source>
</evidence>
<evidence type="ECO:0000256" key="1">
    <source>
        <dbReference type="ARBA" id="ARBA00005234"/>
    </source>
</evidence>
<dbReference type="InterPro" id="IPR038765">
    <property type="entry name" value="Papain-like_cys_pep_sf"/>
</dbReference>
<proteinExistence type="inferred from homology"/>
<dbReference type="AlphaFoldDB" id="A0A2G2Y7R7"/>
<evidence type="ECO:0000259" key="4">
    <source>
        <dbReference type="Pfam" id="PF02902"/>
    </source>
</evidence>
<dbReference type="Gene3D" id="3.40.395.10">
    <property type="entry name" value="Adenoviral Proteinase, Chain A"/>
    <property type="match status" value="1"/>
</dbReference>
<dbReference type="SUPFAM" id="SSF54001">
    <property type="entry name" value="Cysteine proteinases"/>
    <property type="match status" value="1"/>
</dbReference>
<comment type="caution">
    <text evidence="5">The sequence shown here is derived from an EMBL/GenBank/DDBJ whole genome shotgun (WGS) entry which is preliminary data.</text>
</comment>
<dbReference type="PANTHER" id="PTHR31470:SF46">
    <property type="entry name" value="ULP1 PROTEASE FAMILY, C-TERMINAL CATALYTIC DOMAIN CONTAINING PROTEIN"/>
    <property type="match status" value="1"/>
</dbReference>
<keyword evidence="2" id="KW-0645">Protease</keyword>
<evidence type="ECO:0000313" key="6">
    <source>
        <dbReference type="Proteomes" id="UP000222542"/>
    </source>
</evidence>
<keyword evidence="6" id="KW-1185">Reference proteome</keyword>
<dbReference type="GO" id="GO:0008234">
    <property type="term" value="F:cysteine-type peptidase activity"/>
    <property type="evidence" value="ECO:0007669"/>
    <property type="project" value="InterPro"/>
</dbReference>
<dbReference type="InterPro" id="IPR003653">
    <property type="entry name" value="Peptidase_C48_C"/>
</dbReference>
<keyword evidence="3" id="KW-0378">Hydrolase</keyword>
<sequence>MLQQITYLVQHISDLFLWFPTDYSSIATGEEDNEHGEEEYLKRYDPNANSPFAEELVKTVSINRYPVRMQYDGATDLMGKAALGNILICRRTTMLVPDENDDTVEATAEEHNITVDNPSTTFKEEEKVKLDSLGEHNNYSFEGFNISDEAPKKLTQLINDYSEWIVNGLLKHHADSPAGLPWHLINEVYISINCGDEFHWVMSVVILKERRIRVYDSMSRRGHFEHRLRYKRWPKYLLLTLIRVVFWTKRNYGLFIAAYAEYLNDGLQVPNDGLDAGLLHKRYASLLWKYKEAKAQKSYASDI</sequence>
<reference evidence="5 6" key="2">
    <citation type="journal article" date="2017" name="Genome Biol.">
        <title>New reference genome sequences of hot pepper reveal the massive evolution of plant disease-resistance genes by retroduplication.</title>
        <authorList>
            <person name="Kim S."/>
            <person name="Park J."/>
            <person name="Yeom S.I."/>
            <person name="Kim Y.M."/>
            <person name="Seo E."/>
            <person name="Kim K.T."/>
            <person name="Kim M.S."/>
            <person name="Lee J.M."/>
            <person name="Cheong K."/>
            <person name="Shin H.S."/>
            <person name="Kim S.B."/>
            <person name="Han K."/>
            <person name="Lee J."/>
            <person name="Park M."/>
            <person name="Lee H.A."/>
            <person name="Lee H.Y."/>
            <person name="Lee Y."/>
            <person name="Oh S."/>
            <person name="Lee J.H."/>
            <person name="Choi E."/>
            <person name="Choi E."/>
            <person name="Lee S.E."/>
            <person name="Jeon J."/>
            <person name="Kim H."/>
            <person name="Choi G."/>
            <person name="Song H."/>
            <person name="Lee J."/>
            <person name="Lee S.C."/>
            <person name="Kwon J.K."/>
            <person name="Lee H.Y."/>
            <person name="Koo N."/>
            <person name="Hong Y."/>
            <person name="Kim R.W."/>
            <person name="Kang W.H."/>
            <person name="Huh J.H."/>
            <person name="Kang B.C."/>
            <person name="Yang T.J."/>
            <person name="Lee Y.H."/>
            <person name="Bennetzen J.L."/>
            <person name="Choi D."/>
        </authorList>
    </citation>
    <scope>NUCLEOTIDE SEQUENCE [LARGE SCALE GENOMIC DNA]</scope>
    <source>
        <strain evidence="6">cv. CM334</strain>
    </source>
</reference>
<evidence type="ECO:0000313" key="5">
    <source>
        <dbReference type="EMBL" id="PHT65611.1"/>
    </source>
</evidence>
<dbReference type="Proteomes" id="UP000222542">
    <property type="component" value="Unassembled WGS sequence"/>
</dbReference>
<reference evidence="5 6" key="1">
    <citation type="journal article" date="2014" name="Nat. Genet.">
        <title>Genome sequence of the hot pepper provides insights into the evolution of pungency in Capsicum species.</title>
        <authorList>
            <person name="Kim S."/>
            <person name="Park M."/>
            <person name="Yeom S.I."/>
            <person name="Kim Y.M."/>
            <person name="Lee J.M."/>
            <person name="Lee H.A."/>
            <person name="Seo E."/>
            <person name="Choi J."/>
            <person name="Cheong K."/>
            <person name="Kim K.T."/>
            <person name="Jung K."/>
            <person name="Lee G.W."/>
            <person name="Oh S.K."/>
            <person name="Bae C."/>
            <person name="Kim S.B."/>
            <person name="Lee H.Y."/>
            <person name="Kim S.Y."/>
            <person name="Kim M.S."/>
            <person name="Kang B.C."/>
            <person name="Jo Y.D."/>
            <person name="Yang H.B."/>
            <person name="Jeong H.J."/>
            <person name="Kang W.H."/>
            <person name="Kwon J.K."/>
            <person name="Shin C."/>
            <person name="Lim J.Y."/>
            <person name="Park J.H."/>
            <person name="Huh J.H."/>
            <person name="Kim J.S."/>
            <person name="Kim B.D."/>
            <person name="Cohen O."/>
            <person name="Paran I."/>
            <person name="Suh M.C."/>
            <person name="Lee S.B."/>
            <person name="Kim Y.K."/>
            <person name="Shin Y."/>
            <person name="Noh S.J."/>
            <person name="Park J."/>
            <person name="Seo Y.S."/>
            <person name="Kwon S.Y."/>
            <person name="Kim H.A."/>
            <person name="Park J.M."/>
            <person name="Kim H.J."/>
            <person name="Choi S.B."/>
            <person name="Bosland P.W."/>
            <person name="Reeves G."/>
            <person name="Jo S.H."/>
            <person name="Lee B.W."/>
            <person name="Cho H.T."/>
            <person name="Choi H.S."/>
            <person name="Lee M.S."/>
            <person name="Yu Y."/>
            <person name="Do Choi Y."/>
            <person name="Park B.S."/>
            <person name="van Deynze A."/>
            <person name="Ashrafi H."/>
            <person name="Hill T."/>
            <person name="Kim W.T."/>
            <person name="Pai H.S."/>
            <person name="Ahn H.K."/>
            <person name="Yeam I."/>
            <person name="Giovannoni J.J."/>
            <person name="Rose J.K."/>
            <person name="Sorensen I."/>
            <person name="Lee S.J."/>
            <person name="Kim R.W."/>
            <person name="Choi I.Y."/>
            <person name="Choi B.S."/>
            <person name="Lim J.S."/>
            <person name="Lee Y.H."/>
            <person name="Choi D."/>
        </authorList>
    </citation>
    <scope>NUCLEOTIDE SEQUENCE [LARGE SCALE GENOMIC DNA]</scope>
    <source>
        <strain evidence="6">cv. CM334</strain>
    </source>
</reference>
<accession>A0A2G2Y7R7</accession>
<dbReference type="EMBL" id="AYRZ02000012">
    <property type="protein sequence ID" value="PHT65611.1"/>
    <property type="molecule type" value="Genomic_DNA"/>
</dbReference>
<dbReference type="GO" id="GO:0006508">
    <property type="term" value="P:proteolysis"/>
    <property type="evidence" value="ECO:0007669"/>
    <property type="project" value="UniProtKB-KW"/>
</dbReference>
<dbReference type="Gramene" id="PHT65611">
    <property type="protein sequence ID" value="PHT65611"/>
    <property type="gene ID" value="T459_30036"/>
</dbReference>
<evidence type="ECO:0000256" key="2">
    <source>
        <dbReference type="ARBA" id="ARBA00022670"/>
    </source>
</evidence>
<comment type="similarity">
    <text evidence="1">Belongs to the peptidase C48 family.</text>
</comment>
<protein>
    <recommendedName>
        <fullName evidence="4">Ubiquitin-like protease family profile domain-containing protein</fullName>
    </recommendedName>
</protein>
<name>A0A2G2Y7R7_CAPAN</name>
<dbReference type="Pfam" id="PF02902">
    <property type="entry name" value="Peptidase_C48"/>
    <property type="match status" value="1"/>
</dbReference>
<gene>
    <name evidence="5" type="ORF">T459_30036</name>
</gene>